<feature type="compositionally biased region" description="Basic residues" evidence="1">
    <location>
        <begin position="41"/>
        <end position="51"/>
    </location>
</feature>
<feature type="compositionally biased region" description="Basic residues" evidence="1">
    <location>
        <begin position="77"/>
        <end position="87"/>
    </location>
</feature>
<evidence type="ECO:0000313" key="2">
    <source>
        <dbReference type="EMBL" id="CAD7235109.1"/>
    </source>
</evidence>
<feature type="compositionally biased region" description="Basic residues" evidence="1">
    <location>
        <begin position="1"/>
        <end position="12"/>
    </location>
</feature>
<sequence length="155" mass="17158">MPRASGRKKVSRSKSEPTAEEEFEDAQDSEDKWDDESPRASGRKKTNRSKSKPTAEEEFEDAQGSEDESDDESPRASGRKKTNRSKSKPTAEEEFEDAQVSEDEGEGLVGPNTPVLFRLAPTHYGSVPICLQPIVILIAPSFLHLSCSFLMQKGI</sequence>
<gene>
    <name evidence="2" type="ORF">CTOB1V02_LOCUS12925</name>
</gene>
<dbReference type="EMBL" id="OB671237">
    <property type="protein sequence ID" value="CAD7235109.1"/>
    <property type="molecule type" value="Genomic_DNA"/>
</dbReference>
<accession>A0A7R8WQS4</accession>
<protein>
    <submittedName>
        <fullName evidence="2">Uncharacterized protein</fullName>
    </submittedName>
</protein>
<proteinExistence type="predicted"/>
<evidence type="ECO:0000256" key="1">
    <source>
        <dbReference type="SAM" id="MobiDB-lite"/>
    </source>
</evidence>
<organism evidence="2">
    <name type="scientific">Cyprideis torosa</name>
    <dbReference type="NCBI Taxonomy" id="163714"/>
    <lineage>
        <taxon>Eukaryota</taxon>
        <taxon>Metazoa</taxon>
        <taxon>Ecdysozoa</taxon>
        <taxon>Arthropoda</taxon>
        <taxon>Crustacea</taxon>
        <taxon>Oligostraca</taxon>
        <taxon>Ostracoda</taxon>
        <taxon>Podocopa</taxon>
        <taxon>Podocopida</taxon>
        <taxon>Cytherocopina</taxon>
        <taxon>Cytheroidea</taxon>
        <taxon>Cytherideidae</taxon>
        <taxon>Cyprideis</taxon>
    </lineage>
</organism>
<dbReference type="AlphaFoldDB" id="A0A7R8WQS4"/>
<feature type="compositionally biased region" description="Acidic residues" evidence="1">
    <location>
        <begin position="92"/>
        <end position="106"/>
    </location>
</feature>
<feature type="region of interest" description="Disordered" evidence="1">
    <location>
        <begin position="1"/>
        <end position="108"/>
    </location>
</feature>
<reference evidence="2" key="1">
    <citation type="submission" date="2020-11" db="EMBL/GenBank/DDBJ databases">
        <authorList>
            <person name="Tran Van P."/>
        </authorList>
    </citation>
    <scope>NUCLEOTIDE SEQUENCE</scope>
</reference>
<name>A0A7R8WQS4_9CRUS</name>
<feature type="compositionally biased region" description="Acidic residues" evidence="1">
    <location>
        <begin position="18"/>
        <end position="34"/>
    </location>
</feature>
<feature type="compositionally biased region" description="Acidic residues" evidence="1">
    <location>
        <begin position="56"/>
        <end position="71"/>
    </location>
</feature>